<dbReference type="CDD" id="cd00454">
    <property type="entry name" value="TrHb1_N"/>
    <property type="match status" value="4"/>
</dbReference>
<dbReference type="EMBL" id="JAAPAO010000404">
    <property type="protein sequence ID" value="KAF4660683.1"/>
    <property type="molecule type" value="Genomic_DNA"/>
</dbReference>
<keyword evidence="1" id="KW-0813">Transport</keyword>
<sequence>TVLLETARPSVVHPELKKHDAKRAQQLANMKPMYDRLGGEPAITKLIDIVYDKAVVDTTLRSFFDKNKAKITSIKKKMVQFLCGITGGPTSYDSNDMRPAHYNMNITDYHFDVMLGLIKETVLRELDLKRSDARDLAKLLQPVRPMVTTGYGVRKEVALKNLSLGKDQLYRKLGGEKGIRETLNVLYQIVSTDARIKEYFDSKRIDKIKEGQTKYFIEMFGGPKKFSGRELYAIHENLRVNDFHFDAFLADFQRAMLGTGVDEAVMDEVLITIEEVRSQVMGRKHVEAPGVMKNGKTLLARLGGDMNLESLVENMYDRCVLDSRVQFFFNRDKATQRRIRMKMYQYLSGAFGGPIQYDPTHLKPAHYRMNITSYHFDAVVNGCRSDITIGCTVRMEAAKKKNDTEGLDQLFMKLGGHEGLANFISHLYEFVERDSRINMFFEGSKLELIKKAQGDYISTLLGGSAEYHGRSLEEVHQTLAMTDFHLDCFLQCAQRSLKDLGAEEDTIDEVFVRLESVRKALLHAHYSDSHYG</sequence>
<keyword evidence="4" id="KW-0408">Iron</keyword>
<protein>
    <submittedName>
        <fullName evidence="6">Uncharacterized protein</fullName>
    </submittedName>
</protein>
<dbReference type="Pfam" id="PF01152">
    <property type="entry name" value="Bac_globin"/>
    <property type="match status" value="4"/>
</dbReference>
<feature type="non-terminal residue" evidence="6">
    <location>
        <position position="1"/>
    </location>
</feature>
<dbReference type="PANTHER" id="PTHR47366">
    <property type="entry name" value="TWO-ON-TWO HEMOGLOBIN-3"/>
    <property type="match status" value="1"/>
</dbReference>
<evidence type="ECO:0000256" key="3">
    <source>
        <dbReference type="ARBA" id="ARBA00022723"/>
    </source>
</evidence>
<accession>A0A7J6LNB1</accession>
<evidence type="ECO:0000313" key="6">
    <source>
        <dbReference type="EMBL" id="KAF4660683.1"/>
    </source>
</evidence>
<dbReference type="Proteomes" id="UP000591131">
    <property type="component" value="Unassembled WGS sequence"/>
</dbReference>
<dbReference type="InterPro" id="IPR001486">
    <property type="entry name" value="Hemoglobin_trunc"/>
</dbReference>
<reference evidence="6 7" key="1">
    <citation type="submission" date="2020-04" db="EMBL/GenBank/DDBJ databases">
        <title>Perkinsus chesapeaki whole genome sequence.</title>
        <authorList>
            <person name="Bogema D.R."/>
        </authorList>
    </citation>
    <scope>NUCLEOTIDE SEQUENCE [LARGE SCALE GENOMIC DNA]</scope>
    <source>
        <strain evidence="6">ATCC PRA-425</strain>
    </source>
</reference>
<evidence type="ECO:0000256" key="4">
    <source>
        <dbReference type="ARBA" id="ARBA00023004"/>
    </source>
</evidence>
<proteinExistence type="inferred from homology"/>
<name>A0A7J6LNB1_PERCH</name>
<dbReference type="Gene3D" id="1.10.490.10">
    <property type="entry name" value="Globins"/>
    <property type="match status" value="4"/>
</dbReference>
<dbReference type="InterPro" id="IPR012292">
    <property type="entry name" value="Globin/Proto"/>
</dbReference>
<dbReference type="GO" id="GO:0046872">
    <property type="term" value="F:metal ion binding"/>
    <property type="evidence" value="ECO:0007669"/>
    <property type="project" value="UniProtKB-KW"/>
</dbReference>
<gene>
    <name evidence="6" type="ORF">FOL47_007051</name>
</gene>
<comment type="caution">
    <text evidence="6">The sequence shown here is derived from an EMBL/GenBank/DDBJ whole genome shotgun (WGS) entry which is preliminary data.</text>
</comment>
<dbReference type="AlphaFoldDB" id="A0A7J6LNB1"/>
<keyword evidence="3" id="KW-0479">Metal-binding</keyword>
<dbReference type="PANTHER" id="PTHR47366:SF2">
    <property type="entry name" value="CHROMOSOME UNDETERMINED SCAFFOLD_37, WHOLE GENOME SHOTGUN SEQUENCE"/>
    <property type="match status" value="1"/>
</dbReference>
<keyword evidence="7" id="KW-1185">Reference proteome</keyword>
<dbReference type="GO" id="GO:0019825">
    <property type="term" value="F:oxygen binding"/>
    <property type="evidence" value="ECO:0007669"/>
    <property type="project" value="InterPro"/>
</dbReference>
<comment type="similarity">
    <text evidence="5">Belongs to the truncated hemoglobin family. Group II subfamily.</text>
</comment>
<dbReference type="SUPFAM" id="SSF46458">
    <property type="entry name" value="Globin-like"/>
    <property type="match status" value="4"/>
</dbReference>
<dbReference type="GO" id="GO:0020037">
    <property type="term" value="F:heme binding"/>
    <property type="evidence" value="ECO:0007669"/>
    <property type="project" value="InterPro"/>
</dbReference>
<evidence type="ECO:0000256" key="2">
    <source>
        <dbReference type="ARBA" id="ARBA00022617"/>
    </source>
</evidence>
<dbReference type="OrthoDB" id="283492at2759"/>
<evidence type="ECO:0000313" key="7">
    <source>
        <dbReference type="Proteomes" id="UP000591131"/>
    </source>
</evidence>
<dbReference type="InterPro" id="IPR009050">
    <property type="entry name" value="Globin-like_sf"/>
</dbReference>
<dbReference type="GO" id="GO:0005344">
    <property type="term" value="F:oxygen carrier activity"/>
    <property type="evidence" value="ECO:0007669"/>
    <property type="project" value="InterPro"/>
</dbReference>
<evidence type="ECO:0000256" key="5">
    <source>
        <dbReference type="ARBA" id="ARBA00034496"/>
    </source>
</evidence>
<keyword evidence="2" id="KW-0349">Heme</keyword>
<organism evidence="6 7">
    <name type="scientific">Perkinsus chesapeaki</name>
    <name type="common">Clam parasite</name>
    <name type="synonym">Perkinsus andrewsi</name>
    <dbReference type="NCBI Taxonomy" id="330153"/>
    <lineage>
        <taxon>Eukaryota</taxon>
        <taxon>Sar</taxon>
        <taxon>Alveolata</taxon>
        <taxon>Perkinsozoa</taxon>
        <taxon>Perkinsea</taxon>
        <taxon>Perkinsida</taxon>
        <taxon>Perkinsidae</taxon>
        <taxon>Perkinsus</taxon>
    </lineage>
</organism>
<dbReference type="InterPro" id="IPR044203">
    <property type="entry name" value="GlbO/GLB3-like"/>
</dbReference>
<evidence type="ECO:0000256" key="1">
    <source>
        <dbReference type="ARBA" id="ARBA00022448"/>
    </source>
</evidence>